<evidence type="ECO:0000313" key="1">
    <source>
        <dbReference type="EMBL" id="EFR88656.1"/>
    </source>
</evidence>
<proteinExistence type="predicted"/>
<protein>
    <submittedName>
        <fullName evidence="1">Uncharacterized protein</fullName>
    </submittedName>
</protein>
<accession>A0ABN0BZN1</accession>
<dbReference type="Proteomes" id="UP000003412">
    <property type="component" value="Chromosome"/>
</dbReference>
<sequence length="46" mass="5334">MTDISSLKAGGYLFVTKKQTRFLLIYEEFSMGFPRFATRKPIFPSL</sequence>
<reference evidence="1 2" key="1">
    <citation type="journal article" date="2010" name="Microbiol. Resour. Announc.">
        <title>Comparative genomics of the bacterial genus Listeria: Genome evolution is characterized by limited gene acquisition and limited gene loss.</title>
        <authorList>
            <person name="den Bakker H.C."/>
            <person name="Cummings C.A."/>
            <person name="Ferreira V."/>
            <person name="Vatta P."/>
            <person name="Orsi R.H."/>
            <person name="Degoricija L."/>
            <person name="Barker M."/>
            <person name="Petrauskene O."/>
            <person name="Furtado M.R."/>
            <person name="Wiedmann M."/>
        </authorList>
    </citation>
    <scope>NUCLEOTIDE SEQUENCE [LARGE SCALE GENOMIC DNA]</scope>
    <source>
        <strain evidence="1 2">FSL S4-120</strain>
    </source>
</reference>
<organism evidence="1 2">
    <name type="scientific">Listeria marthii FSL S4-120</name>
    <dbReference type="NCBI Taxonomy" id="702457"/>
    <lineage>
        <taxon>Bacteria</taxon>
        <taxon>Bacillati</taxon>
        <taxon>Bacillota</taxon>
        <taxon>Bacilli</taxon>
        <taxon>Bacillales</taxon>
        <taxon>Listeriaceae</taxon>
        <taxon>Listeria</taxon>
    </lineage>
</organism>
<evidence type="ECO:0000313" key="2">
    <source>
        <dbReference type="Proteomes" id="UP000003412"/>
    </source>
</evidence>
<keyword evidence="2" id="KW-1185">Reference proteome</keyword>
<name>A0ABN0BZN1_9LIST</name>
<gene>
    <name evidence="1" type="ORF">NT05LM_0743</name>
</gene>
<comment type="caution">
    <text evidence="1">The sequence shown here is derived from an EMBL/GenBank/DDBJ whole genome shotgun (WGS) entry which is preliminary data.</text>
</comment>
<dbReference type="EMBL" id="ADXF01000382">
    <property type="protein sequence ID" value="EFR88656.1"/>
    <property type="molecule type" value="Genomic_DNA"/>
</dbReference>